<dbReference type="eggNOG" id="COG0438">
    <property type="taxonomic scope" value="Bacteria"/>
</dbReference>
<keyword evidence="1 4" id="KW-0808">Transferase</keyword>
<reference evidence="4 5" key="1">
    <citation type="submission" date="2010-11" db="EMBL/GenBank/DDBJ databases">
        <title>The complete genome of Thermotoga thermarum DSM 5069.</title>
        <authorList>
            <consortium name="US DOE Joint Genome Institute (JGI-PGF)"/>
            <person name="Lucas S."/>
            <person name="Copeland A."/>
            <person name="Lapidus A."/>
            <person name="Bruce D."/>
            <person name="Goodwin L."/>
            <person name="Pitluck S."/>
            <person name="Kyrpides N."/>
            <person name="Mavromatis K."/>
            <person name="Ivanova N."/>
            <person name="Zeytun A."/>
            <person name="Brettin T."/>
            <person name="Detter J.C."/>
            <person name="Tapia R."/>
            <person name="Han C."/>
            <person name="Land M."/>
            <person name="Hauser L."/>
            <person name="Markowitz V."/>
            <person name="Cheng J.-F."/>
            <person name="Hugenholtz P."/>
            <person name="Woyke T."/>
            <person name="Wu D."/>
            <person name="Spring S."/>
            <person name="Schroeder M."/>
            <person name="Brambilla E."/>
            <person name="Klenk H.-P."/>
            <person name="Eisen J.A."/>
        </authorList>
    </citation>
    <scope>NUCLEOTIDE SEQUENCE [LARGE SCALE GENOMIC DNA]</scope>
    <source>
        <strain evidence="4 5">DSM 5069</strain>
    </source>
</reference>
<protein>
    <submittedName>
        <fullName evidence="4">Glycosyl transferase group 1</fullName>
    </submittedName>
</protein>
<evidence type="ECO:0000313" key="5">
    <source>
        <dbReference type="Proteomes" id="UP000006804"/>
    </source>
</evidence>
<evidence type="ECO:0000256" key="1">
    <source>
        <dbReference type="ARBA" id="ARBA00022679"/>
    </source>
</evidence>
<dbReference type="HOGENOM" id="CLU_009583_2_5_0"/>
<dbReference type="Pfam" id="PF00534">
    <property type="entry name" value="Glycos_transf_1"/>
    <property type="match status" value="1"/>
</dbReference>
<dbReference type="AlphaFoldDB" id="F7YVK4"/>
<dbReference type="Proteomes" id="UP000006804">
    <property type="component" value="Chromosome"/>
</dbReference>
<evidence type="ECO:0000313" key="4">
    <source>
        <dbReference type="EMBL" id="AEH51659.1"/>
    </source>
</evidence>
<organism evidence="4 5">
    <name type="scientific">Pseudothermotoga thermarum DSM 5069</name>
    <dbReference type="NCBI Taxonomy" id="688269"/>
    <lineage>
        <taxon>Bacteria</taxon>
        <taxon>Thermotogati</taxon>
        <taxon>Thermotogota</taxon>
        <taxon>Thermotogae</taxon>
        <taxon>Thermotogales</taxon>
        <taxon>Thermotogaceae</taxon>
        <taxon>Pseudothermotoga</taxon>
    </lineage>
</organism>
<dbReference type="KEGG" id="tta:Theth_1608"/>
<gene>
    <name evidence="4" type="ORF">Theth_1608</name>
</gene>
<dbReference type="PANTHER" id="PTHR46401:SF2">
    <property type="entry name" value="GLYCOSYLTRANSFERASE WBBK-RELATED"/>
    <property type="match status" value="1"/>
</dbReference>
<dbReference type="GO" id="GO:0009103">
    <property type="term" value="P:lipopolysaccharide biosynthetic process"/>
    <property type="evidence" value="ECO:0007669"/>
    <property type="project" value="TreeGrafter"/>
</dbReference>
<dbReference type="CDD" id="cd03801">
    <property type="entry name" value="GT4_PimA-like"/>
    <property type="match status" value="1"/>
</dbReference>
<feature type="domain" description="Glycosyl transferase family 1" evidence="2">
    <location>
        <begin position="191"/>
        <end position="359"/>
    </location>
</feature>
<dbReference type="GO" id="GO:0016757">
    <property type="term" value="F:glycosyltransferase activity"/>
    <property type="evidence" value="ECO:0007669"/>
    <property type="project" value="InterPro"/>
</dbReference>
<sequence>MDKIRRIDLVSADAPVEPIIGGKHAHIKILENRLGQIGISINRIYYHNTFLERVISRLIRAFFNYTKYGKHIINNQIKFFSKQICSGEITHCHDVTSTFVDSNNIILTVHGYLANEFFDYARLDKSKYKDLYNWLTEIEQRGYTKAKKIIAVDTRIANYIIEKFKVPKEKVVVMYNFIDENLFKPVNYQEKEALRKKYKIPKDAFVVLVPRRFVPKNGVIYAAEAFAKIKDNSFFFIFAGRGALKKEILKIMRENDNYAIIENVGYGKVQELYQLSDVILVPSITSTDVEEATSLSALEGMACEKIVVATNVGGLKEIVKHLDTGVVISQKSSKDIIDAIIYCKENYETLFHVRSNARKYVLKNHSSEVYVAKLLEVYSSVI</sequence>
<feature type="domain" description="Glycosyltransferase subfamily 4-like N-terminal" evidence="3">
    <location>
        <begin position="91"/>
        <end position="180"/>
    </location>
</feature>
<dbReference type="STRING" id="688269.Theth_1608"/>
<proteinExistence type="predicted"/>
<dbReference type="InterPro" id="IPR028098">
    <property type="entry name" value="Glyco_trans_4-like_N"/>
</dbReference>
<evidence type="ECO:0000259" key="2">
    <source>
        <dbReference type="Pfam" id="PF00534"/>
    </source>
</evidence>
<dbReference type="SUPFAM" id="SSF53756">
    <property type="entry name" value="UDP-Glycosyltransferase/glycogen phosphorylase"/>
    <property type="match status" value="1"/>
</dbReference>
<dbReference type="EMBL" id="CP002351">
    <property type="protein sequence ID" value="AEH51659.1"/>
    <property type="molecule type" value="Genomic_DNA"/>
</dbReference>
<accession>F7YVK4</accession>
<dbReference type="PANTHER" id="PTHR46401">
    <property type="entry name" value="GLYCOSYLTRANSFERASE WBBK-RELATED"/>
    <property type="match status" value="1"/>
</dbReference>
<dbReference type="InterPro" id="IPR001296">
    <property type="entry name" value="Glyco_trans_1"/>
</dbReference>
<dbReference type="OrthoDB" id="9815550at2"/>
<dbReference type="Gene3D" id="3.40.50.2000">
    <property type="entry name" value="Glycogen Phosphorylase B"/>
    <property type="match status" value="2"/>
</dbReference>
<dbReference type="PATRIC" id="fig|688269.3.peg.1658"/>
<dbReference type="RefSeq" id="WP_013932871.1">
    <property type="nucleotide sequence ID" value="NC_015707.1"/>
</dbReference>
<evidence type="ECO:0000259" key="3">
    <source>
        <dbReference type="Pfam" id="PF13439"/>
    </source>
</evidence>
<name>F7YVK4_9THEM</name>
<keyword evidence="5" id="KW-1185">Reference proteome</keyword>
<dbReference type="Pfam" id="PF13439">
    <property type="entry name" value="Glyco_transf_4"/>
    <property type="match status" value="1"/>
</dbReference>